<proteinExistence type="predicted"/>
<evidence type="ECO:0000313" key="3">
    <source>
        <dbReference type="Proteomes" id="UP000538292"/>
    </source>
</evidence>
<evidence type="ECO:0000256" key="1">
    <source>
        <dbReference type="SAM" id="Phobius"/>
    </source>
</evidence>
<dbReference type="AlphaFoldDB" id="A0A7W1XPI9"/>
<reference evidence="2 3" key="1">
    <citation type="submission" date="2020-07" db="EMBL/GenBank/DDBJ databases">
        <title>Thermoactinomyces phylogeny.</title>
        <authorList>
            <person name="Dunlap C."/>
        </authorList>
    </citation>
    <scope>NUCLEOTIDE SEQUENCE [LARGE SCALE GENOMIC DNA]</scope>
    <source>
        <strain evidence="2 3">AMNI-1</strain>
    </source>
</reference>
<protein>
    <submittedName>
        <fullName evidence="2">Uncharacterized protein</fullName>
    </submittedName>
</protein>
<sequence length="225" mass="25811">MADEKIMEWSQRNLDNDLSQLEKSMLEKHLQESTEDRQNADELMEVSRQLSLLPRTDPPHSVIPQVLDQIEREETSRSKTVSSPSRTRWLSVGRAVAAAVIVSFAGLFALMKFQSSDLENGQKMGDTNEAGVYSQLEEKDANMEKANSVIWSPNQTYRAEWKERKLVVVRADGALQYERLFNSEQLQLQKIEWLTDQVVKVTLIHADRQVPEIITVDVVKKQEVQ</sequence>
<gene>
    <name evidence="2" type="ORF">H2C83_00265</name>
</gene>
<name>A0A7W1XPI9_9BACL</name>
<keyword evidence="1" id="KW-0472">Membrane</keyword>
<keyword evidence="1" id="KW-0812">Transmembrane</keyword>
<dbReference type="Proteomes" id="UP000538292">
    <property type="component" value="Unassembled WGS sequence"/>
</dbReference>
<organism evidence="2 3">
    <name type="scientific">Thermoactinomyces mirandus</name>
    <dbReference type="NCBI Taxonomy" id="2756294"/>
    <lineage>
        <taxon>Bacteria</taxon>
        <taxon>Bacillati</taxon>
        <taxon>Bacillota</taxon>
        <taxon>Bacilli</taxon>
        <taxon>Bacillales</taxon>
        <taxon>Thermoactinomycetaceae</taxon>
        <taxon>Thermoactinomyces</taxon>
    </lineage>
</organism>
<dbReference type="EMBL" id="JACEOL010000001">
    <property type="protein sequence ID" value="MBA4600782.1"/>
    <property type="molecule type" value="Genomic_DNA"/>
</dbReference>
<keyword evidence="3" id="KW-1185">Reference proteome</keyword>
<feature type="transmembrane region" description="Helical" evidence="1">
    <location>
        <begin position="92"/>
        <end position="111"/>
    </location>
</feature>
<dbReference type="RefSeq" id="WP_181736604.1">
    <property type="nucleotide sequence ID" value="NZ_JACEOL010000001.1"/>
</dbReference>
<comment type="caution">
    <text evidence="2">The sequence shown here is derived from an EMBL/GenBank/DDBJ whole genome shotgun (WGS) entry which is preliminary data.</text>
</comment>
<evidence type="ECO:0000313" key="2">
    <source>
        <dbReference type="EMBL" id="MBA4600782.1"/>
    </source>
</evidence>
<keyword evidence="1" id="KW-1133">Transmembrane helix</keyword>
<accession>A0A7W1XPI9</accession>